<dbReference type="PANTHER" id="PTHR13847">
    <property type="entry name" value="SARCOSINE DEHYDROGENASE-RELATED"/>
    <property type="match status" value="1"/>
</dbReference>
<dbReference type="InterPro" id="IPR006076">
    <property type="entry name" value="FAD-dep_OxRdtase"/>
</dbReference>
<evidence type="ECO:0000313" key="4">
    <source>
        <dbReference type="Proteomes" id="UP001056132"/>
    </source>
</evidence>
<dbReference type="SUPFAM" id="SSF51905">
    <property type="entry name" value="FAD/NAD(P)-binding domain"/>
    <property type="match status" value="1"/>
</dbReference>
<dbReference type="Gene3D" id="3.50.50.60">
    <property type="entry name" value="FAD/NAD(P)-binding domain"/>
    <property type="match status" value="1"/>
</dbReference>
<dbReference type="PANTHER" id="PTHR13847:SF289">
    <property type="entry name" value="GLYCINE OXIDASE"/>
    <property type="match status" value="1"/>
</dbReference>
<keyword evidence="1" id="KW-0560">Oxidoreductase</keyword>
<dbReference type="Gene3D" id="3.30.9.10">
    <property type="entry name" value="D-Amino Acid Oxidase, subunit A, domain 2"/>
    <property type="match status" value="1"/>
</dbReference>
<dbReference type="KEGG" id="ccam:M5D45_20560"/>
<organism evidence="3 4">
    <name type="scientific">Cupriavidus campinensis</name>
    <dbReference type="NCBI Taxonomy" id="151783"/>
    <lineage>
        <taxon>Bacteria</taxon>
        <taxon>Pseudomonadati</taxon>
        <taxon>Pseudomonadota</taxon>
        <taxon>Betaproteobacteria</taxon>
        <taxon>Burkholderiales</taxon>
        <taxon>Burkholderiaceae</taxon>
        <taxon>Cupriavidus</taxon>
    </lineage>
</organism>
<sequence>MTDSSAPGNPSSTAVIVLGAGIVGVSTALALQQRGHAVCLVDRQAPGRATSYGNCGILQREAVRPYAFPRDWQALLRVATGQGNDVHYHLRALPALVPALARYWHASAPARYAGTVAAYSALIRHCLDEHAPWIARAGAQDLVRHDGWLEAYRSEAEFDAAARDATAVAADHALDHALLDRAALHQAEPALRDVLAGAIHWRDPWTVSDPGELVARYAALFERQGGTFCHGDAATLRASGSGWQVSTADGTVEAAQAVIALGPWAADLTTRLGYRLPLFVKRGYHRHYAAETMPSKPVLDAENGVLLVPMRQGLRVTTGAEFAHRDAPPTPVQSGRAEQIAAQMVRLGAPVEAQPWMGARPCIADMLPVVGRAPRHSGLWFHFGHGHQGLTLGPATARLLAELSDGDATYVDAAPYDPRRFGD</sequence>
<dbReference type="EMBL" id="CP097331">
    <property type="protein sequence ID" value="URF07589.1"/>
    <property type="molecule type" value="Genomic_DNA"/>
</dbReference>
<feature type="domain" description="FAD dependent oxidoreductase" evidence="2">
    <location>
        <begin position="15"/>
        <end position="403"/>
    </location>
</feature>
<dbReference type="InterPro" id="IPR036188">
    <property type="entry name" value="FAD/NAD-bd_sf"/>
</dbReference>
<dbReference type="Proteomes" id="UP001056132">
    <property type="component" value="Chromosome 2"/>
</dbReference>
<evidence type="ECO:0000256" key="1">
    <source>
        <dbReference type="ARBA" id="ARBA00023002"/>
    </source>
</evidence>
<dbReference type="RefSeq" id="WP_250025837.1">
    <property type="nucleotide sequence ID" value="NZ_CP097331.1"/>
</dbReference>
<proteinExistence type="predicted"/>
<accession>A0AAE9L5M0</accession>
<dbReference type="Pfam" id="PF01266">
    <property type="entry name" value="DAO"/>
    <property type="match status" value="1"/>
</dbReference>
<gene>
    <name evidence="3" type="ORF">M5D45_20560</name>
</gene>
<protein>
    <submittedName>
        <fullName evidence="3">FAD-binding oxidoreductase</fullName>
    </submittedName>
</protein>
<reference evidence="3" key="2">
    <citation type="submission" date="2022-05" db="EMBL/GenBank/DDBJ databases">
        <authorList>
            <person name="Kunte H.-J."/>
        </authorList>
    </citation>
    <scope>NUCLEOTIDE SEQUENCE</scope>
    <source>
        <strain evidence="3">G5</strain>
    </source>
</reference>
<name>A0AAE9L5M0_9BURK</name>
<evidence type="ECO:0000259" key="2">
    <source>
        <dbReference type="Pfam" id="PF01266"/>
    </source>
</evidence>
<dbReference type="GO" id="GO:0016491">
    <property type="term" value="F:oxidoreductase activity"/>
    <property type="evidence" value="ECO:0007669"/>
    <property type="project" value="UniProtKB-KW"/>
</dbReference>
<dbReference type="AlphaFoldDB" id="A0AAE9L5M0"/>
<evidence type="ECO:0000313" key="3">
    <source>
        <dbReference type="EMBL" id="URF07589.1"/>
    </source>
</evidence>
<reference evidence="3" key="1">
    <citation type="journal article" date="2022" name="Microbiol. Resour. Announc.">
        <title>Genome Sequence of Cupriavidus campinensis Strain G5, a Member of a Bacterial Consortium Capable of Polyethylene Degradation.</title>
        <authorList>
            <person name="Schneider B."/>
            <person name="Pfeiffer F."/>
            <person name="Dyall-Smith M."/>
            <person name="Kunte H.J."/>
        </authorList>
    </citation>
    <scope>NUCLEOTIDE SEQUENCE</scope>
    <source>
        <strain evidence="3">G5</strain>
    </source>
</reference>
<dbReference type="GO" id="GO:0005737">
    <property type="term" value="C:cytoplasm"/>
    <property type="evidence" value="ECO:0007669"/>
    <property type="project" value="TreeGrafter"/>
</dbReference>